<dbReference type="HAMAP" id="MF_00386">
    <property type="entry name" value="UPF0161_YidD"/>
    <property type="match status" value="1"/>
</dbReference>
<keyword evidence="1" id="KW-0472">Membrane</keyword>
<feature type="region of interest" description="Disordered" evidence="2">
    <location>
        <begin position="69"/>
        <end position="90"/>
    </location>
</feature>
<protein>
    <recommendedName>
        <fullName evidence="1">Putative membrane protein insertion efficiency factor</fullName>
    </recommendedName>
</protein>
<evidence type="ECO:0000256" key="2">
    <source>
        <dbReference type="SAM" id="MobiDB-lite"/>
    </source>
</evidence>
<name>A0A7W9X1D5_9BURK</name>
<dbReference type="SMART" id="SM01234">
    <property type="entry name" value="Haemolytic"/>
    <property type="match status" value="1"/>
</dbReference>
<comment type="function">
    <text evidence="1">Could be involved in insertion of integral membrane proteins into the membrane.</text>
</comment>
<dbReference type="InterPro" id="IPR002696">
    <property type="entry name" value="Membr_insert_effic_factor_YidD"/>
</dbReference>
<dbReference type="Pfam" id="PF01809">
    <property type="entry name" value="YidD"/>
    <property type="match status" value="1"/>
</dbReference>
<comment type="subcellular location">
    <subcellularLocation>
        <location evidence="1">Cell membrane</location>
        <topology evidence="1">Peripheral membrane protein</topology>
        <orientation evidence="1">Cytoplasmic side</orientation>
    </subcellularLocation>
</comment>
<accession>A0A7W9X1D5</accession>
<dbReference type="RefSeq" id="WP_183555235.1">
    <property type="nucleotide sequence ID" value="NZ_JACHBX010000002.1"/>
</dbReference>
<dbReference type="AlphaFoldDB" id="A0A7W9X1D5"/>
<proteinExistence type="inferred from homology"/>
<gene>
    <name evidence="3" type="ORF">HD842_002758</name>
</gene>
<comment type="caution">
    <text evidence="3">The sequence shown here is derived from an EMBL/GenBank/DDBJ whole genome shotgun (WGS) entry which is preliminary data.</text>
</comment>
<comment type="similarity">
    <text evidence="1">Belongs to the UPF0161 family.</text>
</comment>
<organism evidence="3 4">
    <name type="scientific">Massilia aurea</name>
    <dbReference type="NCBI Taxonomy" id="373040"/>
    <lineage>
        <taxon>Bacteria</taxon>
        <taxon>Pseudomonadati</taxon>
        <taxon>Pseudomonadota</taxon>
        <taxon>Betaproteobacteria</taxon>
        <taxon>Burkholderiales</taxon>
        <taxon>Oxalobacteraceae</taxon>
        <taxon>Telluria group</taxon>
        <taxon>Massilia</taxon>
    </lineage>
</organism>
<sequence>MKALLVSLFVGILRGYQLLISPMLGPRCRFYPSCSNYAIEALRVHGAARGSWLAARRVGRCHPWHAGGLDPVPPHGAKESHSAACGCNHS</sequence>
<evidence type="ECO:0000256" key="1">
    <source>
        <dbReference type="HAMAP-Rule" id="MF_00386"/>
    </source>
</evidence>
<dbReference type="PANTHER" id="PTHR33383:SF1">
    <property type="entry name" value="MEMBRANE PROTEIN INSERTION EFFICIENCY FACTOR-RELATED"/>
    <property type="match status" value="1"/>
</dbReference>
<keyword evidence="1" id="KW-1003">Cell membrane</keyword>
<keyword evidence="4" id="KW-1185">Reference proteome</keyword>
<dbReference type="GO" id="GO:0005886">
    <property type="term" value="C:plasma membrane"/>
    <property type="evidence" value="ECO:0007669"/>
    <property type="project" value="UniProtKB-SubCell"/>
</dbReference>
<evidence type="ECO:0000313" key="4">
    <source>
        <dbReference type="Proteomes" id="UP000540787"/>
    </source>
</evidence>
<dbReference type="EMBL" id="JACHBX010000002">
    <property type="protein sequence ID" value="MBB6134616.1"/>
    <property type="molecule type" value="Genomic_DNA"/>
</dbReference>
<dbReference type="Proteomes" id="UP000540787">
    <property type="component" value="Unassembled WGS sequence"/>
</dbReference>
<reference evidence="3 4" key="1">
    <citation type="submission" date="2020-08" db="EMBL/GenBank/DDBJ databases">
        <title>The Agave Microbiome: Exploring the role of microbial communities in plant adaptations to desert environments.</title>
        <authorList>
            <person name="Partida-Martinez L.P."/>
        </authorList>
    </citation>
    <scope>NUCLEOTIDE SEQUENCE [LARGE SCALE GENOMIC DNA]</scope>
    <source>
        <strain evidence="3 4">AT3.2</strain>
    </source>
</reference>
<dbReference type="NCBIfam" id="TIGR00278">
    <property type="entry name" value="membrane protein insertion efficiency factor YidD"/>
    <property type="match status" value="1"/>
</dbReference>
<dbReference type="PANTHER" id="PTHR33383">
    <property type="entry name" value="MEMBRANE PROTEIN INSERTION EFFICIENCY FACTOR-RELATED"/>
    <property type="match status" value="1"/>
</dbReference>
<evidence type="ECO:0000313" key="3">
    <source>
        <dbReference type="EMBL" id="MBB6134616.1"/>
    </source>
</evidence>